<dbReference type="EMBL" id="JAGYHF010000011">
    <property type="protein sequence ID" value="MBS4080732.1"/>
    <property type="molecule type" value="Genomic_DNA"/>
</dbReference>
<protein>
    <submittedName>
        <fullName evidence="6">ATP-grasp domain-containing protein</fullName>
    </submittedName>
</protein>
<name>A0ABS5N4L5_9PSED</name>
<comment type="caution">
    <text evidence="6">The sequence shown here is derived from an EMBL/GenBank/DDBJ whole genome shotgun (WGS) entry which is preliminary data.</text>
</comment>
<dbReference type="RefSeq" id="WP_212545758.1">
    <property type="nucleotide sequence ID" value="NZ_JAGYHF010000011.1"/>
</dbReference>
<evidence type="ECO:0000256" key="3">
    <source>
        <dbReference type="ARBA" id="ARBA00022840"/>
    </source>
</evidence>
<evidence type="ECO:0000259" key="5">
    <source>
        <dbReference type="PROSITE" id="PS50975"/>
    </source>
</evidence>
<dbReference type="Gene3D" id="3.30.470.20">
    <property type="entry name" value="ATP-grasp fold, B domain"/>
    <property type="match status" value="1"/>
</dbReference>
<dbReference type="InterPro" id="IPR011761">
    <property type="entry name" value="ATP-grasp"/>
</dbReference>
<dbReference type="PROSITE" id="PS50975">
    <property type="entry name" value="ATP_GRASP"/>
    <property type="match status" value="1"/>
</dbReference>
<keyword evidence="1" id="KW-0436">Ligase</keyword>
<dbReference type="PANTHER" id="PTHR43585">
    <property type="entry name" value="FUMIPYRROLE BIOSYNTHESIS PROTEIN C"/>
    <property type="match status" value="1"/>
</dbReference>
<organism evidence="6 7">
    <name type="scientific">Pseudomonas rustica</name>
    <dbReference type="NCBI Taxonomy" id="2827099"/>
    <lineage>
        <taxon>Bacteria</taxon>
        <taxon>Pseudomonadati</taxon>
        <taxon>Pseudomonadota</taxon>
        <taxon>Gammaproteobacteria</taxon>
        <taxon>Pseudomonadales</taxon>
        <taxon>Pseudomonadaceae</taxon>
        <taxon>Pseudomonas</taxon>
    </lineage>
</organism>
<keyword evidence="2 4" id="KW-0547">Nucleotide-binding</keyword>
<proteinExistence type="predicted"/>
<feature type="domain" description="ATP-grasp" evidence="5">
    <location>
        <begin position="112"/>
        <end position="303"/>
    </location>
</feature>
<keyword evidence="3 4" id="KW-0067">ATP-binding</keyword>
<evidence type="ECO:0000313" key="6">
    <source>
        <dbReference type="EMBL" id="MBS4080732.1"/>
    </source>
</evidence>
<evidence type="ECO:0000313" key="7">
    <source>
        <dbReference type="Proteomes" id="UP000676035"/>
    </source>
</evidence>
<dbReference type="Gene3D" id="3.40.50.20">
    <property type="match status" value="1"/>
</dbReference>
<sequence length="409" mass="45476">MKILILHRVPYPRIEYHRGIDHDLHEVTYLGKQSAIDTLPPQLRCTRIVRPGLASAYDEAMALLANDPQRFERIISMSEYELLDAARLREALNVEGASLAAVNLARNKLDMKAAVQARKLRVPRFMSLERYLALQGHVPWRGATVLKPHSGASSLDVSIHQQPACAFDEIRHKVSQLSLRIEEFQVEEFINGPIRHFDGLVQDGQILTLLSSEYVGTCLDYMERGQPLGSWHLETTATMKAWVSAALAAVQIRNGAFHLEAIMEGDEPVFLEVGNRVGGADVVATYELATGIHLPSLELRIHVEGALDLEHLNLQAPDLGFGWFVFPGHTLSERNYQGLNGAEELRASPVVVQWNELQPGALLPEHVTYSAFEAPLAGIVKTADPQQTRAWMQTLFARVSLAEHLTSVA</sequence>
<dbReference type="Proteomes" id="UP000676035">
    <property type="component" value="Unassembled WGS sequence"/>
</dbReference>
<gene>
    <name evidence="6" type="ORF">KFS80_20805</name>
</gene>
<evidence type="ECO:0000256" key="4">
    <source>
        <dbReference type="PROSITE-ProRule" id="PRU00409"/>
    </source>
</evidence>
<accession>A0ABS5N4L5</accession>
<reference evidence="6 7" key="1">
    <citation type="submission" date="2021-04" db="EMBL/GenBank/DDBJ databases">
        <title>Pseudomonas rustica sp. nov. isolated from raw milk.</title>
        <authorList>
            <person name="Fiedler G."/>
            <person name="Gieschler S."/>
            <person name="Kabisch J."/>
            <person name="Grimmler C."/>
            <person name="Brinks E."/>
            <person name="Wagner N."/>
            <person name="Hetzer B."/>
            <person name="Franz C.M.A.P."/>
            <person name="Boehnlein C."/>
        </authorList>
    </citation>
    <scope>NUCLEOTIDE SEQUENCE [LARGE SCALE GENOMIC DNA]</scope>
    <source>
        <strain evidence="6 7">MBT-4</strain>
    </source>
</reference>
<dbReference type="InterPro" id="IPR052032">
    <property type="entry name" value="ATP-dep_AA_Ligase"/>
</dbReference>
<dbReference type="PANTHER" id="PTHR43585:SF2">
    <property type="entry name" value="ATP-GRASP ENZYME FSQD"/>
    <property type="match status" value="1"/>
</dbReference>
<evidence type="ECO:0000256" key="1">
    <source>
        <dbReference type="ARBA" id="ARBA00022598"/>
    </source>
</evidence>
<dbReference type="SUPFAM" id="SSF56059">
    <property type="entry name" value="Glutathione synthetase ATP-binding domain-like"/>
    <property type="match status" value="1"/>
</dbReference>
<evidence type="ECO:0000256" key="2">
    <source>
        <dbReference type="ARBA" id="ARBA00022741"/>
    </source>
</evidence>
<keyword evidence="7" id="KW-1185">Reference proteome</keyword>